<evidence type="ECO:0000256" key="13">
    <source>
        <dbReference type="RuleBase" id="RU004169"/>
    </source>
</evidence>
<evidence type="ECO:0000256" key="5">
    <source>
        <dbReference type="ARBA" id="ARBA00011738"/>
    </source>
</evidence>
<proteinExistence type="inferred from homology"/>
<sequence length="393" mass="43574">MAELDTPEAGCSLPQPKYAVYPVHTDADFPPLRNDLILRVARGEKVERAPVWIMRQAGRFLPEFRAVRAAHSFFTVCRTPELAATVTLQPIDRFNGLLDASIIFCDILVVPQALGLECIMVPTKGPTFPHPLETPADLARLPDTVDVNEKLGYVFEAITLTRTRLDGRVPLFGFAGCPWTLMAYMIEGGGSRNYEKAKKWLTTWPEASHALLRKLADVVVDFLVGQVKAGAQLLQVFGSSSGELTPKQFVNFSLPYLLEIPGRVRAALEDINPELAKIPIAVFPRGAHYSFEPLSAPGVGYDIVSVDWTMDPAAIRQRTQNRVALQGNLDPTMLFAPKEVIREETREMLQKFGPGEKYIANLGHGILPTTDPEHLRAYLEAIRDISSEMNGKK</sequence>
<keyword evidence="17" id="KW-1185">Reference proteome</keyword>
<reference evidence="17" key="1">
    <citation type="journal article" date="2018" name="Nat. Microbiol.">
        <title>Leveraging single-cell genomics to expand the fungal tree of life.</title>
        <authorList>
            <person name="Ahrendt S.R."/>
            <person name="Quandt C.A."/>
            <person name="Ciobanu D."/>
            <person name="Clum A."/>
            <person name="Salamov A."/>
            <person name="Andreopoulos B."/>
            <person name="Cheng J.F."/>
            <person name="Woyke T."/>
            <person name="Pelin A."/>
            <person name="Henrissat B."/>
            <person name="Reynolds N.K."/>
            <person name="Benny G.L."/>
            <person name="Smith M.E."/>
            <person name="James T.Y."/>
            <person name="Grigoriev I.V."/>
        </authorList>
    </citation>
    <scope>NUCLEOTIDE SEQUENCE [LARGE SCALE GENOMIC DNA]</scope>
</reference>
<dbReference type="HAMAP" id="MF_00218">
    <property type="entry name" value="URO_D"/>
    <property type="match status" value="1"/>
</dbReference>
<dbReference type="InterPro" id="IPR006361">
    <property type="entry name" value="Uroporphyrinogen_deCO2ase_HemE"/>
</dbReference>
<dbReference type="EC" id="4.1.1.37" evidence="6 12"/>
<evidence type="ECO:0000256" key="12">
    <source>
        <dbReference type="RuleBase" id="RU000554"/>
    </source>
</evidence>
<evidence type="ECO:0000256" key="1">
    <source>
        <dbReference type="ARBA" id="ARBA00002448"/>
    </source>
</evidence>
<feature type="domain" description="Uroporphyrinogen decarboxylase (URO-D)" evidence="15">
    <location>
        <begin position="172"/>
        <end position="188"/>
    </location>
</feature>
<evidence type="ECO:0000313" key="16">
    <source>
        <dbReference type="EMBL" id="RKO89924.1"/>
    </source>
</evidence>
<evidence type="ECO:0000259" key="15">
    <source>
        <dbReference type="PROSITE" id="PS00907"/>
    </source>
</evidence>
<dbReference type="GO" id="GO:0006782">
    <property type="term" value="P:protoporphyrinogen IX biosynthetic process"/>
    <property type="evidence" value="ECO:0007669"/>
    <property type="project" value="UniProtKB-UniPathway"/>
</dbReference>
<dbReference type="NCBIfam" id="TIGR01464">
    <property type="entry name" value="hemE"/>
    <property type="match status" value="1"/>
</dbReference>
<dbReference type="PANTHER" id="PTHR21091">
    <property type="entry name" value="METHYLTETRAHYDROFOLATE:HOMOCYSTEINE METHYLTRANSFERASE RELATED"/>
    <property type="match status" value="1"/>
</dbReference>
<name>A0A4P9WBQ3_9FUNG</name>
<dbReference type="PANTHER" id="PTHR21091:SF169">
    <property type="entry name" value="UROPORPHYRINOGEN DECARBOXYLASE"/>
    <property type="match status" value="1"/>
</dbReference>
<keyword evidence="8" id="KW-0963">Cytoplasm</keyword>
<protein>
    <recommendedName>
        <fullName evidence="7 12">Uroporphyrinogen decarboxylase</fullName>
        <ecNumber evidence="6 12">4.1.1.37</ecNumber>
    </recommendedName>
</protein>
<dbReference type="InterPro" id="IPR000257">
    <property type="entry name" value="Uroporphyrinogen_deCOase"/>
</dbReference>
<evidence type="ECO:0000256" key="7">
    <source>
        <dbReference type="ARBA" id="ARBA00014308"/>
    </source>
</evidence>
<evidence type="ECO:0000313" key="17">
    <source>
        <dbReference type="Proteomes" id="UP000269721"/>
    </source>
</evidence>
<gene>
    <name evidence="16" type="ORF">BDK51DRAFT_45621</name>
</gene>
<evidence type="ECO:0000256" key="9">
    <source>
        <dbReference type="ARBA" id="ARBA00022793"/>
    </source>
</evidence>
<feature type="domain" description="Uroporphyrinogen decarboxylase (URO-D)" evidence="14">
    <location>
        <begin position="50"/>
        <end position="59"/>
    </location>
</feature>
<dbReference type="GO" id="GO:0004853">
    <property type="term" value="F:uroporphyrinogen decarboxylase activity"/>
    <property type="evidence" value="ECO:0007669"/>
    <property type="project" value="UniProtKB-EC"/>
</dbReference>
<dbReference type="PROSITE" id="PS00906">
    <property type="entry name" value="UROD_1"/>
    <property type="match status" value="1"/>
</dbReference>
<evidence type="ECO:0000256" key="4">
    <source>
        <dbReference type="ARBA" id="ARBA00009935"/>
    </source>
</evidence>
<dbReference type="SUPFAM" id="SSF51726">
    <property type="entry name" value="UROD/MetE-like"/>
    <property type="match status" value="1"/>
</dbReference>
<evidence type="ECO:0000256" key="10">
    <source>
        <dbReference type="ARBA" id="ARBA00023239"/>
    </source>
</evidence>
<comment type="pathway">
    <text evidence="3 12">Porphyrin-containing compound metabolism; protoporphyrin-IX biosynthesis; coproporphyrinogen-III from 5-aminolevulinate: step 4/4.</text>
</comment>
<evidence type="ECO:0000256" key="6">
    <source>
        <dbReference type="ARBA" id="ARBA00012288"/>
    </source>
</evidence>
<comment type="subcellular location">
    <subcellularLocation>
        <location evidence="2">Cytoplasm</location>
    </subcellularLocation>
</comment>
<dbReference type="Gene3D" id="3.20.20.210">
    <property type="match status" value="1"/>
</dbReference>
<keyword evidence="11 12" id="KW-0627">Porphyrin biosynthesis</keyword>
<dbReference type="InterPro" id="IPR038071">
    <property type="entry name" value="UROD/MetE-like_sf"/>
</dbReference>
<dbReference type="CDD" id="cd00717">
    <property type="entry name" value="URO-D"/>
    <property type="match status" value="1"/>
</dbReference>
<dbReference type="AlphaFoldDB" id="A0A4P9WBQ3"/>
<accession>A0A4P9WBQ3</accession>
<organism evidence="16 17">
    <name type="scientific">Blyttiomyces helicus</name>
    <dbReference type="NCBI Taxonomy" id="388810"/>
    <lineage>
        <taxon>Eukaryota</taxon>
        <taxon>Fungi</taxon>
        <taxon>Fungi incertae sedis</taxon>
        <taxon>Chytridiomycota</taxon>
        <taxon>Chytridiomycota incertae sedis</taxon>
        <taxon>Chytridiomycetes</taxon>
        <taxon>Chytridiomycetes incertae sedis</taxon>
        <taxon>Blyttiomyces</taxon>
    </lineage>
</organism>
<dbReference type="PROSITE" id="PS00907">
    <property type="entry name" value="UROD_2"/>
    <property type="match status" value="1"/>
</dbReference>
<evidence type="ECO:0000256" key="2">
    <source>
        <dbReference type="ARBA" id="ARBA00004496"/>
    </source>
</evidence>
<evidence type="ECO:0000259" key="14">
    <source>
        <dbReference type="PROSITE" id="PS00906"/>
    </source>
</evidence>
<dbReference type="GO" id="GO:0005829">
    <property type="term" value="C:cytosol"/>
    <property type="evidence" value="ECO:0007669"/>
    <property type="project" value="TreeGrafter"/>
</dbReference>
<dbReference type="Pfam" id="PF01208">
    <property type="entry name" value="URO-D"/>
    <property type="match status" value="1"/>
</dbReference>
<evidence type="ECO:0000256" key="11">
    <source>
        <dbReference type="ARBA" id="ARBA00023244"/>
    </source>
</evidence>
<keyword evidence="9 12" id="KW-0210">Decarboxylase</keyword>
<evidence type="ECO:0000256" key="8">
    <source>
        <dbReference type="ARBA" id="ARBA00022490"/>
    </source>
</evidence>
<dbReference type="FunFam" id="3.20.20.210:FF:000001">
    <property type="entry name" value="Uroporphyrinogen decarboxylase"/>
    <property type="match status" value="1"/>
</dbReference>
<keyword evidence="10 12" id="KW-0456">Lyase</keyword>
<dbReference type="OrthoDB" id="339900at2759"/>
<comment type="function">
    <text evidence="1">Catalyzes the decarboxylation of four acetate groups of uroporphyrinogen-III to yield coproporphyrinogen-III.</text>
</comment>
<evidence type="ECO:0000256" key="3">
    <source>
        <dbReference type="ARBA" id="ARBA00004804"/>
    </source>
</evidence>
<comment type="catalytic activity">
    <reaction evidence="12">
        <text>uroporphyrinogen III + 4 H(+) = coproporphyrinogen III + 4 CO2</text>
        <dbReference type="Rhea" id="RHEA:19865"/>
        <dbReference type="ChEBI" id="CHEBI:15378"/>
        <dbReference type="ChEBI" id="CHEBI:16526"/>
        <dbReference type="ChEBI" id="CHEBI:57308"/>
        <dbReference type="ChEBI" id="CHEBI:57309"/>
        <dbReference type="EC" id="4.1.1.37"/>
    </reaction>
</comment>
<dbReference type="Proteomes" id="UP000269721">
    <property type="component" value="Unassembled WGS sequence"/>
</dbReference>
<dbReference type="UniPathway" id="UPA00251">
    <property type="reaction ID" value="UER00321"/>
</dbReference>
<comment type="similarity">
    <text evidence="4 13">Belongs to the uroporphyrinogen decarboxylase family.</text>
</comment>
<comment type="subunit">
    <text evidence="5">Homodimer.</text>
</comment>
<dbReference type="EMBL" id="KZ995815">
    <property type="protein sequence ID" value="RKO89924.1"/>
    <property type="molecule type" value="Genomic_DNA"/>
</dbReference>